<dbReference type="OrthoDB" id="952271at2759"/>
<proteinExistence type="predicted"/>
<organism evidence="3 4">
    <name type="scientific">Paramecium sonneborni</name>
    <dbReference type="NCBI Taxonomy" id="65129"/>
    <lineage>
        <taxon>Eukaryota</taxon>
        <taxon>Sar</taxon>
        <taxon>Alveolata</taxon>
        <taxon>Ciliophora</taxon>
        <taxon>Intramacronucleata</taxon>
        <taxon>Oligohymenophorea</taxon>
        <taxon>Peniculida</taxon>
        <taxon>Parameciidae</taxon>
        <taxon>Paramecium</taxon>
    </lineage>
</organism>
<sequence length="160" mass="19071">MFYSSLLLVMRLQMTSRQQLIQKEQIQIKLLLNRIKYVNEQGIYQNYQNLIRNQQTYNYLHTDLQLGYVLGVKFNTTACVDKALILVQISTEIPMKVNLIIDNFFDQFQVYLEQINIEYFSILNMMLLLNQKKTFKVQVKKVIVYGNILVLPLKVWQHKC</sequence>
<evidence type="ECO:0000256" key="1">
    <source>
        <dbReference type="ARBA" id="ARBA00022723"/>
    </source>
</evidence>
<dbReference type="GO" id="GO:0046872">
    <property type="term" value="F:metal ion binding"/>
    <property type="evidence" value="ECO:0007669"/>
    <property type="project" value="UniProtKB-KW"/>
</dbReference>
<keyword evidence="4" id="KW-1185">Reference proteome</keyword>
<dbReference type="Pfam" id="PF22456">
    <property type="entry name" value="PqqF-like_C_4"/>
    <property type="match status" value="1"/>
</dbReference>
<evidence type="ECO:0000313" key="3">
    <source>
        <dbReference type="EMBL" id="CAD8061651.1"/>
    </source>
</evidence>
<evidence type="ECO:0000313" key="4">
    <source>
        <dbReference type="Proteomes" id="UP000692954"/>
    </source>
</evidence>
<keyword evidence="1" id="KW-0479">Metal-binding</keyword>
<dbReference type="Proteomes" id="UP000692954">
    <property type="component" value="Unassembled WGS sequence"/>
</dbReference>
<dbReference type="InterPro" id="IPR054734">
    <property type="entry name" value="PqqF-like_C_4"/>
</dbReference>
<comment type="caution">
    <text evidence="3">The sequence shown here is derived from an EMBL/GenBank/DDBJ whole genome shotgun (WGS) entry which is preliminary data.</text>
</comment>
<protein>
    <recommendedName>
        <fullName evidence="2">Coenzyme PQQ synthesis protein F-like C-terminal lobe domain-containing protein</fullName>
    </recommendedName>
</protein>
<dbReference type="AlphaFoldDB" id="A0A8S1L4E8"/>
<dbReference type="EMBL" id="CAJJDN010000015">
    <property type="protein sequence ID" value="CAD8061651.1"/>
    <property type="molecule type" value="Genomic_DNA"/>
</dbReference>
<gene>
    <name evidence="3" type="ORF">PSON_ATCC_30995.1.T0150440</name>
</gene>
<feature type="domain" description="Coenzyme PQQ synthesis protein F-like C-terminal lobe" evidence="2">
    <location>
        <begin position="52"/>
        <end position="125"/>
    </location>
</feature>
<accession>A0A8S1L4E8</accession>
<evidence type="ECO:0000259" key="2">
    <source>
        <dbReference type="Pfam" id="PF22456"/>
    </source>
</evidence>
<reference evidence="3" key="1">
    <citation type="submission" date="2021-01" db="EMBL/GenBank/DDBJ databases">
        <authorList>
            <consortium name="Genoscope - CEA"/>
            <person name="William W."/>
        </authorList>
    </citation>
    <scope>NUCLEOTIDE SEQUENCE</scope>
</reference>
<name>A0A8S1L4E8_9CILI</name>